<keyword evidence="18" id="KW-0812">Transmembrane</keyword>
<dbReference type="SUPFAM" id="SSF48113">
    <property type="entry name" value="Heme-dependent peroxidases"/>
    <property type="match status" value="3"/>
</dbReference>
<keyword evidence="21" id="KW-1185">Reference proteome</keyword>
<dbReference type="Proteomes" id="UP000583929">
    <property type="component" value="Unassembled WGS sequence"/>
</dbReference>
<keyword evidence="11 15" id="KW-0408">Iron</keyword>
<dbReference type="Pfam" id="PF00141">
    <property type="entry name" value="peroxidase"/>
    <property type="match status" value="2"/>
</dbReference>
<keyword evidence="5" id="KW-0575">Peroxidase</keyword>
<keyword evidence="6" id="KW-0349">Heme</keyword>
<comment type="similarity">
    <text evidence="17">Belongs to the peroxidase family.</text>
</comment>
<evidence type="ECO:0000256" key="14">
    <source>
        <dbReference type="PIRSR" id="PIRSR600823-2"/>
    </source>
</evidence>
<dbReference type="EMBL" id="JAATIQ010000072">
    <property type="protein sequence ID" value="KAF4388724.1"/>
    <property type="molecule type" value="Genomic_DNA"/>
</dbReference>
<keyword evidence="8" id="KW-0732">Signal</keyword>
<dbReference type="PANTHER" id="PTHR31517:SF59">
    <property type="entry name" value="PEROXIDASE"/>
    <property type="match status" value="1"/>
</dbReference>
<feature type="binding site" evidence="15">
    <location>
        <position position="165"/>
    </location>
    <ligand>
        <name>Ca(2+)</name>
        <dbReference type="ChEBI" id="CHEBI:29108"/>
        <label>2</label>
    </ligand>
</feature>
<keyword evidence="7 15" id="KW-0479">Metal-binding</keyword>
<evidence type="ECO:0000256" key="12">
    <source>
        <dbReference type="ARBA" id="ARBA00023157"/>
    </source>
</evidence>
<keyword evidence="18" id="KW-0472">Membrane</keyword>
<gene>
    <name evidence="20" type="ORF">G4B88_019001</name>
</gene>
<protein>
    <recommendedName>
        <fullName evidence="3">peroxidase</fullName>
        <ecNumber evidence="3">1.11.1.7</ecNumber>
    </recommendedName>
</protein>
<evidence type="ECO:0000256" key="8">
    <source>
        <dbReference type="ARBA" id="ARBA00022729"/>
    </source>
</evidence>
<evidence type="ECO:0000256" key="18">
    <source>
        <dbReference type="SAM" id="Phobius"/>
    </source>
</evidence>
<sequence>MKNNRVLEMAPIIGIFIILSLSIGQCYGALQSGYYNKKCNITTTTTTGFWPFNSKSQTTTTEVNVEATIKDAVKLAFGKDRTLVAALLRMQFHDCFVKEGRVNYVVETGRLDGKESKLTNVNLPPPTISVANSISAFRQKGLDIADMVYLLEFDMHACVRVGGHTVGTAHCSLFQDRVYNFNGSGKPDPTMNSTLVNSLKSKCPSKSSFNNIVPLDQTNEDSSLVVDKSFYNQLVMKRGILKIDQDLANDEKTKDVVKQLAFGNNDLFAQKFGQAMVKLGRVEVITDKSKECYIYIYMKMVSNMMNNRVLAMVTMGLFLLSLSGQCYGGVVLQPANSYYNKKCTITTPGFWPLFKSQTTQVNVEATVKTVVKAAFTKDPTIVAALLRLQFHDCFVKKEEGGHTVGVAHCTIFQDRLYNFNGTKKADPTMDSLLVKSLKSKCPQKPNPANTVFLDQTPGSSMVVDKAFFNQLVKKRGVLKIDQDLAIDKQTKNVVTQLANGNAYNFAQKFGQAMVKLGRVEVITDKTKGEIRRSCRVTN</sequence>
<reference evidence="20 21" key="1">
    <citation type="journal article" date="2020" name="bioRxiv">
        <title>Sequence and annotation of 42 cannabis genomes reveals extensive copy number variation in cannabinoid synthesis and pathogen resistance genes.</title>
        <authorList>
            <person name="Mckernan K.J."/>
            <person name="Helbert Y."/>
            <person name="Kane L.T."/>
            <person name="Ebling H."/>
            <person name="Zhang L."/>
            <person name="Liu B."/>
            <person name="Eaton Z."/>
            <person name="Mclaughlin S."/>
            <person name="Kingan S."/>
            <person name="Baybayan P."/>
            <person name="Concepcion G."/>
            <person name="Jordan M."/>
            <person name="Riva A."/>
            <person name="Barbazuk W."/>
            <person name="Harkins T."/>
        </authorList>
    </citation>
    <scope>NUCLEOTIDE SEQUENCE [LARGE SCALE GENOMIC DNA]</scope>
    <source>
        <strain evidence="21">cv. Jamaican Lion 4</strain>
        <tissue evidence="20">Leaf</tissue>
    </source>
</reference>
<comment type="caution">
    <text evidence="20">The sequence shown here is derived from an EMBL/GenBank/DDBJ whole genome shotgun (WGS) entry which is preliminary data.</text>
</comment>
<comment type="catalytic activity">
    <reaction evidence="1">
        <text>2 a phenolic donor + H2O2 = 2 a phenolic radical donor + 2 H2O</text>
        <dbReference type="Rhea" id="RHEA:56136"/>
        <dbReference type="ChEBI" id="CHEBI:15377"/>
        <dbReference type="ChEBI" id="CHEBI:16240"/>
        <dbReference type="ChEBI" id="CHEBI:139520"/>
        <dbReference type="ChEBI" id="CHEBI:139521"/>
        <dbReference type="EC" id="1.11.1.7"/>
    </reaction>
</comment>
<keyword evidence="10" id="KW-0560">Oxidoreductase</keyword>
<evidence type="ECO:0000259" key="19">
    <source>
        <dbReference type="PROSITE" id="PS50873"/>
    </source>
</evidence>
<feature type="domain" description="Plant heme peroxidase family profile" evidence="19">
    <location>
        <begin position="85"/>
        <end position="538"/>
    </location>
</feature>
<dbReference type="PANTHER" id="PTHR31517">
    <property type="match status" value="1"/>
</dbReference>
<comment type="cofactor">
    <cofactor evidence="15">
        <name>Ca(2+)</name>
        <dbReference type="ChEBI" id="CHEBI:29108"/>
    </cofactor>
    <text evidence="15">Binds 2 calcium ions per subunit.</text>
</comment>
<dbReference type="FunFam" id="1.10.420.10:FF:000007">
    <property type="entry name" value="Peroxidase"/>
    <property type="match status" value="2"/>
</dbReference>
<feature type="transmembrane region" description="Helical" evidence="18">
    <location>
        <begin position="12"/>
        <end position="30"/>
    </location>
</feature>
<comment type="cofactor">
    <cofactor evidence="15">
        <name>heme b</name>
        <dbReference type="ChEBI" id="CHEBI:60344"/>
    </cofactor>
    <text evidence="15">Binds 1 heme b (iron(II)-protoporphyrin IX) group per subunit.</text>
</comment>
<feature type="binding site" description="axial binding residue" evidence="15">
    <location>
        <position position="164"/>
    </location>
    <ligand>
        <name>heme b</name>
        <dbReference type="ChEBI" id="CHEBI:60344"/>
    </ligand>
    <ligandPart>
        <name>Fe</name>
        <dbReference type="ChEBI" id="CHEBI:18248"/>
    </ligandPart>
</feature>
<feature type="transmembrane region" description="Helical" evidence="18">
    <location>
        <begin position="309"/>
        <end position="332"/>
    </location>
</feature>
<dbReference type="GO" id="GO:0006979">
    <property type="term" value="P:response to oxidative stress"/>
    <property type="evidence" value="ECO:0007669"/>
    <property type="project" value="InterPro"/>
</dbReference>
<evidence type="ECO:0000256" key="5">
    <source>
        <dbReference type="ARBA" id="ARBA00022559"/>
    </source>
</evidence>
<keyword evidence="13" id="KW-0376">Hydrogen peroxide</keyword>
<comment type="function">
    <text evidence="2">Removal of H(2)O(2), oxidation of toxic reductants, biosynthesis and degradation of lignin, suberization, auxin catabolism, response to environmental stresses such as wounding, pathogen attack and oxidative stress. These functions might be dependent on each isozyme/isoform in each plant tissue.</text>
</comment>
<evidence type="ECO:0000256" key="6">
    <source>
        <dbReference type="ARBA" id="ARBA00022617"/>
    </source>
</evidence>
<dbReference type="PROSITE" id="PS50873">
    <property type="entry name" value="PEROXIDASE_4"/>
    <property type="match status" value="1"/>
</dbReference>
<proteinExistence type="inferred from homology"/>
<evidence type="ECO:0000313" key="20">
    <source>
        <dbReference type="EMBL" id="KAF4388724.1"/>
    </source>
</evidence>
<dbReference type="Gene3D" id="1.10.520.10">
    <property type="match status" value="1"/>
</dbReference>
<keyword evidence="9 15" id="KW-0106">Calcium</keyword>
<evidence type="ECO:0000256" key="3">
    <source>
        <dbReference type="ARBA" id="ARBA00012313"/>
    </source>
</evidence>
<evidence type="ECO:0000256" key="10">
    <source>
        <dbReference type="ARBA" id="ARBA00023002"/>
    </source>
</evidence>
<evidence type="ECO:0000256" key="2">
    <source>
        <dbReference type="ARBA" id="ARBA00002322"/>
    </source>
</evidence>
<dbReference type="PRINTS" id="PR00458">
    <property type="entry name" value="PEROXIDASE"/>
</dbReference>
<dbReference type="InterPro" id="IPR000823">
    <property type="entry name" value="Peroxidase_pln"/>
</dbReference>
<evidence type="ECO:0000256" key="9">
    <source>
        <dbReference type="ARBA" id="ARBA00022837"/>
    </source>
</evidence>
<feature type="disulfide bond" evidence="16">
    <location>
        <begin position="171"/>
        <end position="203"/>
    </location>
</feature>
<dbReference type="InterPro" id="IPR010255">
    <property type="entry name" value="Haem_peroxidase_sf"/>
</dbReference>
<evidence type="ECO:0000256" key="15">
    <source>
        <dbReference type="PIRSR" id="PIRSR600823-3"/>
    </source>
</evidence>
<feature type="binding site" evidence="15">
    <location>
        <position position="216"/>
    </location>
    <ligand>
        <name>Ca(2+)</name>
        <dbReference type="ChEBI" id="CHEBI:29108"/>
        <label>2</label>
    </ligand>
</feature>
<dbReference type="GO" id="GO:0046872">
    <property type="term" value="F:metal ion binding"/>
    <property type="evidence" value="ECO:0007669"/>
    <property type="project" value="UniProtKB-KW"/>
</dbReference>
<evidence type="ECO:0000256" key="16">
    <source>
        <dbReference type="PIRSR" id="PIRSR600823-5"/>
    </source>
</evidence>
<dbReference type="PRINTS" id="PR00461">
    <property type="entry name" value="PLPEROXIDASE"/>
</dbReference>
<keyword evidence="18" id="KW-1133">Transmembrane helix</keyword>
<dbReference type="PROSITE" id="PS00436">
    <property type="entry name" value="PEROXIDASE_2"/>
    <property type="match status" value="2"/>
</dbReference>
<evidence type="ECO:0000256" key="7">
    <source>
        <dbReference type="ARBA" id="ARBA00022723"/>
    </source>
</evidence>
<evidence type="ECO:0000256" key="13">
    <source>
        <dbReference type="ARBA" id="ARBA00023324"/>
    </source>
</evidence>
<dbReference type="EC" id="1.11.1.7" evidence="3"/>
<evidence type="ECO:0000256" key="1">
    <source>
        <dbReference type="ARBA" id="ARBA00000189"/>
    </source>
</evidence>
<dbReference type="GO" id="GO:0020037">
    <property type="term" value="F:heme binding"/>
    <property type="evidence" value="ECO:0007669"/>
    <property type="project" value="InterPro"/>
</dbReference>
<feature type="binding site" evidence="15">
    <location>
        <position position="227"/>
    </location>
    <ligand>
        <name>Ca(2+)</name>
        <dbReference type="ChEBI" id="CHEBI:29108"/>
        <label>2</label>
    </ligand>
</feature>
<dbReference type="Gene3D" id="1.10.420.10">
    <property type="entry name" value="Peroxidase, domain 2"/>
    <property type="match status" value="2"/>
</dbReference>
<dbReference type="InterPro" id="IPR002016">
    <property type="entry name" value="Haem_peroxidase"/>
</dbReference>
<evidence type="ECO:0000313" key="21">
    <source>
        <dbReference type="Proteomes" id="UP000583929"/>
    </source>
</evidence>
<dbReference type="InterPro" id="IPR019794">
    <property type="entry name" value="Peroxidases_AS"/>
</dbReference>
<dbReference type="AlphaFoldDB" id="A0A7J6H0K1"/>
<feature type="binding site" evidence="14">
    <location>
        <position position="124"/>
    </location>
    <ligand>
        <name>substrate</name>
    </ligand>
</feature>
<evidence type="ECO:0000256" key="4">
    <source>
        <dbReference type="ARBA" id="ARBA00022525"/>
    </source>
</evidence>
<keyword evidence="4" id="KW-0964">Secreted</keyword>
<evidence type="ECO:0000256" key="17">
    <source>
        <dbReference type="RuleBase" id="RU004241"/>
    </source>
</evidence>
<dbReference type="GO" id="GO:0140825">
    <property type="term" value="F:lactoperoxidase activity"/>
    <property type="evidence" value="ECO:0007669"/>
    <property type="project" value="UniProtKB-EC"/>
</dbReference>
<evidence type="ECO:0000256" key="11">
    <source>
        <dbReference type="ARBA" id="ARBA00023004"/>
    </source>
</evidence>
<organism evidence="20 21">
    <name type="scientific">Cannabis sativa</name>
    <name type="common">Hemp</name>
    <name type="synonym">Marijuana</name>
    <dbReference type="NCBI Taxonomy" id="3483"/>
    <lineage>
        <taxon>Eukaryota</taxon>
        <taxon>Viridiplantae</taxon>
        <taxon>Streptophyta</taxon>
        <taxon>Embryophyta</taxon>
        <taxon>Tracheophyta</taxon>
        <taxon>Spermatophyta</taxon>
        <taxon>Magnoliopsida</taxon>
        <taxon>eudicotyledons</taxon>
        <taxon>Gunneridae</taxon>
        <taxon>Pentapetalae</taxon>
        <taxon>rosids</taxon>
        <taxon>fabids</taxon>
        <taxon>Rosales</taxon>
        <taxon>Cannabaceae</taxon>
        <taxon>Cannabis</taxon>
    </lineage>
</organism>
<accession>A0A7J6H0K1</accession>
<name>A0A7J6H0K1_CANSA</name>
<keyword evidence="12 16" id="KW-1015">Disulfide bond</keyword>
<dbReference type="GO" id="GO:0042744">
    <property type="term" value="P:hydrogen peroxide catabolic process"/>
    <property type="evidence" value="ECO:0007669"/>
    <property type="project" value="UniProtKB-KW"/>
</dbReference>